<protein>
    <submittedName>
        <fullName evidence="1">Uncharacterized protein</fullName>
    </submittedName>
</protein>
<reference evidence="1" key="1">
    <citation type="submission" date="2020-08" db="EMBL/GenBank/DDBJ databases">
        <title>Genome public.</title>
        <authorList>
            <person name="Liu C."/>
            <person name="Sun Q."/>
        </authorList>
    </citation>
    <scope>NUCLEOTIDE SEQUENCE</scope>
    <source>
        <strain evidence="1">NSJ-32</strain>
    </source>
</reference>
<evidence type="ECO:0000313" key="2">
    <source>
        <dbReference type="Proteomes" id="UP000657006"/>
    </source>
</evidence>
<dbReference type="InterPro" id="IPR012477">
    <property type="entry name" value="Glyco_transf_52"/>
</dbReference>
<dbReference type="InterPro" id="IPR010866">
    <property type="entry name" value="A-2_8-polyST"/>
</dbReference>
<keyword evidence="2" id="KW-1185">Reference proteome</keyword>
<evidence type="ECO:0000313" key="1">
    <source>
        <dbReference type="EMBL" id="MBC8544960.1"/>
    </source>
</evidence>
<dbReference type="RefSeq" id="WP_177716565.1">
    <property type="nucleotide sequence ID" value="NZ_JACRSQ010000038.1"/>
</dbReference>
<dbReference type="EMBL" id="JACRSQ010000038">
    <property type="protein sequence ID" value="MBC8544960.1"/>
    <property type="molecule type" value="Genomic_DNA"/>
</dbReference>
<dbReference type="Proteomes" id="UP000657006">
    <property type="component" value="Unassembled WGS sequence"/>
</dbReference>
<sequence length="675" mass="78784">MVLYHAVSSYQLLEVILHRMAFHGNDKAVLILPDFITGKYPQYKKLARFFDEVYLFPYLQIPHGDERQIVQDVIRQYHRIIPYGIQEFEEIYIAGAHFYFTLYLLEKGISFAFFEDAAGMLSRPEELALALSKNFPVHAAIAQKHGLFNGKNPYIRRVICLRRAQTVDSPEERWEDFSVEEQLQRLSNGKRKAIIRFFLKRAIGTKAEAILLTQHFANLGMMSEAEQKRLYERLRDGPLQGIPMVIKPHPDDTIDYGEIFPGAEIIRKPFPSELLPYVFCQKPEVIYTFDSTGCENLRESFIIRRIGRSQYMIYDRALIIVNSVYQLLTAVHMKRSILDGRAVDLIVTDVTPKMEAYVPRLRETGLFDRVIFGKTQELNKKVSAGSDREISEEFQNAAAIFRWRLSDELSAYSEVYFSNYDIFTRMLAYHFAQQNCEFICFEDGFSTYVIDFLREDRAAINRHAEGKRIREKVNKVLLYEPRLAMRGDGLANRALPKIRRDDRELRELLNYIFEYEKPDEGAEFIFLEQSFRAEGLKTNDIELMRECQQTVGAGRFVVKPHPRNPENLPFQLGLTRRYPSAAPWELFLLNENPEGRTIITVCSNAALTSRIVFGLDMNTVMLYRLFQGKVLWKEDQVLERYLHKFRKQFAGSKYYVPDTVYELRNILRFLGGCNE</sequence>
<dbReference type="Pfam" id="PF07922">
    <property type="entry name" value="Glyco_transf_52"/>
    <property type="match status" value="1"/>
</dbReference>
<comment type="caution">
    <text evidence="1">The sequence shown here is derived from an EMBL/GenBank/DDBJ whole genome shotgun (WGS) entry which is preliminary data.</text>
</comment>
<accession>A0A926DTF1</accession>
<gene>
    <name evidence="1" type="ORF">H8730_15565</name>
</gene>
<dbReference type="AlphaFoldDB" id="A0A926DTF1"/>
<organism evidence="1 2">
    <name type="scientific">Bianquea renquensis</name>
    <dbReference type="NCBI Taxonomy" id="2763661"/>
    <lineage>
        <taxon>Bacteria</taxon>
        <taxon>Bacillati</taxon>
        <taxon>Bacillota</taxon>
        <taxon>Clostridia</taxon>
        <taxon>Eubacteriales</taxon>
        <taxon>Bianqueaceae</taxon>
        <taxon>Bianquea</taxon>
    </lineage>
</organism>
<proteinExistence type="predicted"/>
<dbReference type="Pfam" id="PF07388">
    <property type="entry name" value="A-2_8-polyST"/>
    <property type="match status" value="1"/>
</dbReference>
<name>A0A926DTF1_9FIRM</name>